<feature type="compositionally biased region" description="Acidic residues" evidence="1">
    <location>
        <begin position="681"/>
        <end position="700"/>
    </location>
</feature>
<dbReference type="PANTHER" id="PTHR34755">
    <property type="entry name" value="SERINE/ARGININE REPETITIVE MATRIX PROTEIN 3-RELATED"/>
    <property type="match status" value="1"/>
</dbReference>
<comment type="caution">
    <text evidence="2">The sequence shown here is derived from an EMBL/GenBank/DDBJ whole genome shotgun (WGS) entry which is preliminary data.</text>
</comment>
<feature type="compositionally biased region" description="Low complexity" evidence="1">
    <location>
        <begin position="713"/>
        <end position="725"/>
    </location>
</feature>
<proteinExistence type="predicted"/>
<feature type="compositionally biased region" description="Basic residues" evidence="1">
    <location>
        <begin position="91"/>
        <end position="100"/>
    </location>
</feature>
<evidence type="ECO:0000313" key="2">
    <source>
        <dbReference type="EMBL" id="KAK4100995.1"/>
    </source>
</evidence>
<dbReference type="Gene3D" id="3.80.10.10">
    <property type="entry name" value="Ribonuclease Inhibitor"/>
    <property type="match status" value="1"/>
</dbReference>
<evidence type="ECO:0008006" key="4">
    <source>
        <dbReference type="Google" id="ProtNLM"/>
    </source>
</evidence>
<evidence type="ECO:0000256" key="1">
    <source>
        <dbReference type="SAM" id="MobiDB-lite"/>
    </source>
</evidence>
<name>A0AAN6PZU4_9PEZI</name>
<feature type="region of interest" description="Disordered" evidence="1">
    <location>
        <begin position="607"/>
        <end position="734"/>
    </location>
</feature>
<keyword evidence="3" id="KW-1185">Reference proteome</keyword>
<accession>A0AAN6PZU4</accession>
<feature type="compositionally biased region" description="Acidic residues" evidence="1">
    <location>
        <begin position="758"/>
        <end position="785"/>
    </location>
</feature>
<feature type="compositionally biased region" description="Polar residues" evidence="1">
    <location>
        <begin position="47"/>
        <end position="59"/>
    </location>
</feature>
<dbReference type="SUPFAM" id="SSF52047">
    <property type="entry name" value="RNI-like"/>
    <property type="match status" value="1"/>
</dbReference>
<dbReference type="InterPro" id="IPR032675">
    <property type="entry name" value="LRR_dom_sf"/>
</dbReference>
<protein>
    <recommendedName>
        <fullName evidence="4">F-box domain-containing protein</fullName>
    </recommendedName>
</protein>
<reference evidence="2" key="1">
    <citation type="journal article" date="2023" name="Mol. Phylogenet. Evol.">
        <title>Genome-scale phylogeny and comparative genomics of the fungal order Sordariales.</title>
        <authorList>
            <person name="Hensen N."/>
            <person name="Bonometti L."/>
            <person name="Westerberg I."/>
            <person name="Brannstrom I.O."/>
            <person name="Guillou S."/>
            <person name="Cros-Aarteil S."/>
            <person name="Calhoun S."/>
            <person name="Haridas S."/>
            <person name="Kuo A."/>
            <person name="Mondo S."/>
            <person name="Pangilinan J."/>
            <person name="Riley R."/>
            <person name="LaButti K."/>
            <person name="Andreopoulos B."/>
            <person name="Lipzen A."/>
            <person name="Chen C."/>
            <person name="Yan M."/>
            <person name="Daum C."/>
            <person name="Ng V."/>
            <person name="Clum A."/>
            <person name="Steindorff A."/>
            <person name="Ohm R.A."/>
            <person name="Martin F."/>
            <person name="Silar P."/>
            <person name="Natvig D.O."/>
            <person name="Lalanne C."/>
            <person name="Gautier V."/>
            <person name="Ament-Velasquez S.L."/>
            <person name="Kruys A."/>
            <person name="Hutchinson M.I."/>
            <person name="Powell A.J."/>
            <person name="Barry K."/>
            <person name="Miller A.N."/>
            <person name="Grigoriev I.V."/>
            <person name="Debuchy R."/>
            <person name="Gladieux P."/>
            <person name="Hiltunen Thoren M."/>
            <person name="Johannesson H."/>
        </authorList>
    </citation>
    <scope>NUCLEOTIDE SEQUENCE</scope>
    <source>
        <strain evidence="2">CBS 757.83</strain>
    </source>
</reference>
<reference evidence="2" key="2">
    <citation type="submission" date="2023-05" db="EMBL/GenBank/DDBJ databases">
        <authorList>
            <consortium name="Lawrence Berkeley National Laboratory"/>
            <person name="Steindorff A."/>
            <person name="Hensen N."/>
            <person name="Bonometti L."/>
            <person name="Westerberg I."/>
            <person name="Brannstrom I.O."/>
            <person name="Guillou S."/>
            <person name="Cros-Aarteil S."/>
            <person name="Calhoun S."/>
            <person name="Haridas S."/>
            <person name="Kuo A."/>
            <person name="Mondo S."/>
            <person name="Pangilinan J."/>
            <person name="Riley R."/>
            <person name="Labutti K."/>
            <person name="Andreopoulos B."/>
            <person name="Lipzen A."/>
            <person name="Chen C."/>
            <person name="Yanf M."/>
            <person name="Daum C."/>
            <person name="Ng V."/>
            <person name="Clum A."/>
            <person name="Ohm R."/>
            <person name="Martin F."/>
            <person name="Silar P."/>
            <person name="Natvig D."/>
            <person name="Lalanne C."/>
            <person name="Gautier V."/>
            <person name="Ament-Velasquez S.L."/>
            <person name="Kruys A."/>
            <person name="Hutchinson M.I."/>
            <person name="Powell A.J."/>
            <person name="Barry K."/>
            <person name="Miller A.N."/>
            <person name="Grigoriev I.V."/>
            <person name="Debuchy R."/>
            <person name="Gladieux P."/>
            <person name="Thoren M.H."/>
            <person name="Johannesson H."/>
        </authorList>
    </citation>
    <scope>NUCLEOTIDE SEQUENCE</scope>
    <source>
        <strain evidence="2">CBS 757.83</strain>
    </source>
</reference>
<feature type="region of interest" description="Disordered" evidence="1">
    <location>
        <begin position="747"/>
        <end position="785"/>
    </location>
</feature>
<dbReference type="PANTHER" id="PTHR34755:SF4">
    <property type="entry name" value="F-BOX DOMAIN-CONTAINING PROTEIN"/>
    <property type="match status" value="1"/>
</dbReference>
<organism evidence="2 3">
    <name type="scientific">Parathielavia hyrcaniae</name>
    <dbReference type="NCBI Taxonomy" id="113614"/>
    <lineage>
        <taxon>Eukaryota</taxon>
        <taxon>Fungi</taxon>
        <taxon>Dikarya</taxon>
        <taxon>Ascomycota</taxon>
        <taxon>Pezizomycotina</taxon>
        <taxon>Sordariomycetes</taxon>
        <taxon>Sordariomycetidae</taxon>
        <taxon>Sordariales</taxon>
        <taxon>Chaetomiaceae</taxon>
        <taxon>Parathielavia</taxon>
    </lineage>
</organism>
<dbReference type="AlphaFoldDB" id="A0AAN6PZU4"/>
<dbReference type="Proteomes" id="UP001305647">
    <property type="component" value="Unassembled WGS sequence"/>
</dbReference>
<sequence>MRTLGLATGPVPAASEATTRNLRPRQAPGARSSPAGPTIPRAGGRVTRSSAALTQSDSANVAAVPQAIASTPQSHKRFRSSGGSAAQQAPKRTRHSHHRPGFYLDSSDSGDEPDNPYITPGSDVEQKANTRRLRATTNKAATPKKSAGPALVTKSPRRLATPKRPSTEESQAAAENEVIPDWPSLPYHVLVQIFRSVASPLTELQQARWLVAASGVCRAFAEPALTALYETPPLFSRSMAHGLVSLLSKDPSTTLFNYRPKVTELWIDVAEIASKTYKGRTLDLETLIGNLPRLRFVQFFHHQDLPPYRSLDGSLRWHYPVPLFEALEGKRDPADGAAVADHTQLLGWQWNRRLMGPDMDLADLKTFHHTPPFQSLKKVSFVNYQVPSLHAKANADEAELAAKDLDFIQGLAGAIAALPALEHLSIESSTAANDQLLPLLPKTLKTLELVNCWDVNGDDFAGYLVSSGHHLKSLILRHNQSLSASFLKVLGTACPNLQVLSIDFKTYNHHEFYHDSDPSYDQLLAADQIPDWPASLETLQLLNMKKWTAEAAETLFQSLVDSAPRLPNLRRLDLKAMLSIPIQERSRLRNKWDRKLRHVFLRDKEVPQPLPSLRNHSPKSHDDATENMSKKSRKIARRTPDANSPSRRSGRIAVKRSNPSSRASSVGRELRSLGRPSYAEPDTDEDQDDDDEEEEEEEGEQGSGGSAGRSSDESPPASPTALAAPGEEEVPFRHGMCEKVEIQLDNQKSAETTLTMDDFLDSEDEDLSDGDWIGDDEEFDSGYAW</sequence>
<dbReference type="InterPro" id="IPR052109">
    <property type="entry name" value="SRRM_Domain-Containing"/>
</dbReference>
<dbReference type="EMBL" id="MU863637">
    <property type="protein sequence ID" value="KAK4100995.1"/>
    <property type="molecule type" value="Genomic_DNA"/>
</dbReference>
<feature type="region of interest" description="Disordered" evidence="1">
    <location>
        <begin position="1"/>
        <end position="175"/>
    </location>
</feature>
<gene>
    <name evidence="2" type="ORF">N658DRAFT_507312</name>
</gene>
<evidence type="ECO:0000313" key="3">
    <source>
        <dbReference type="Proteomes" id="UP001305647"/>
    </source>
</evidence>